<comment type="function">
    <text evidence="9">Regulates arginine biosynthesis genes.</text>
</comment>
<dbReference type="EMBL" id="CADCTV010000592">
    <property type="protein sequence ID" value="CAA9345346.1"/>
    <property type="molecule type" value="Genomic_DNA"/>
</dbReference>
<dbReference type="SUPFAM" id="SSF46785">
    <property type="entry name" value="Winged helix' DNA-binding domain"/>
    <property type="match status" value="1"/>
</dbReference>
<dbReference type="SUPFAM" id="SSF55252">
    <property type="entry name" value="C-terminal domain of arginine repressor"/>
    <property type="match status" value="1"/>
</dbReference>
<protein>
    <recommendedName>
        <fullName evidence="4 9">Arginine repressor</fullName>
    </recommendedName>
</protein>
<keyword evidence="5 9" id="KW-0963">Cytoplasm</keyword>
<feature type="domain" description="Arginine repressor DNA-binding" evidence="10">
    <location>
        <begin position="2"/>
        <end position="65"/>
    </location>
</feature>
<dbReference type="Pfam" id="PF02863">
    <property type="entry name" value="Arg_repressor_C"/>
    <property type="match status" value="1"/>
</dbReference>
<evidence type="ECO:0000313" key="12">
    <source>
        <dbReference type="EMBL" id="CAA9345346.1"/>
    </source>
</evidence>
<evidence type="ECO:0000256" key="7">
    <source>
        <dbReference type="ARBA" id="ARBA00023125"/>
    </source>
</evidence>
<dbReference type="HAMAP" id="MF_00173">
    <property type="entry name" value="Arg_repressor"/>
    <property type="match status" value="1"/>
</dbReference>
<dbReference type="PANTHER" id="PTHR34471:SF1">
    <property type="entry name" value="ARGININE REPRESSOR"/>
    <property type="match status" value="1"/>
</dbReference>
<evidence type="ECO:0000256" key="6">
    <source>
        <dbReference type="ARBA" id="ARBA00023015"/>
    </source>
</evidence>
<keyword evidence="9" id="KW-0055">Arginine biosynthesis</keyword>
<proteinExistence type="inferred from homology"/>
<dbReference type="PANTHER" id="PTHR34471">
    <property type="entry name" value="ARGININE REPRESSOR"/>
    <property type="match status" value="1"/>
</dbReference>
<name>A0A6J4M040_9BACT</name>
<keyword evidence="8 9" id="KW-0804">Transcription</keyword>
<dbReference type="GO" id="GO:0005737">
    <property type="term" value="C:cytoplasm"/>
    <property type="evidence" value="ECO:0007669"/>
    <property type="project" value="UniProtKB-SubCell"/>
</dbReference>
<dbReference type="InterPro" id="IPR001669">
    <property type="entry name" value="Arg_repress"/>
</dbReference>
<feature type="domain" description="Arginine repressor C-terminal" evidence="11">
    <location>
        <begin position="81"/>
        <end position="144"/>
    </location>
</feature>
<keyword evidence="9" id="KW-0028">Amino-acid biosynthesis</keyword>
<comment type="pathway">
    <text evidence="2 9">Amino-acid biosynthesis; L-arginine biosynthesis [regulation].</text>
</comment>
<dbReference type="GO" id="GO:0003700">
    <property type="term" value="F:DNA-binding transcription factor activity"/>
    <property type="evidence" value="ECO:0007669"/>
    <property type="project" value="UniProtKB-UniRule"/>
</dbReference>
<evidence type="ECO:0000259" key="11">
    <source>
        <dbReference type="Pfam" id="PF02863"/>
    </source>
</evidence>
<evidence type="ECO:0000256" key="1">
    <source>
        <dbReference type="ARBA" id="ARBA00004496"/>
    </source>
</evidence>
<evidence type="ECO:0000256" key="8">
    <source>
        <dbReference type="ARBA" id="ARBA00023163"/>
    </source>
</evidence>
<dbReference type="UniPathway" id="UPA00068"/>
<dbReference type="Gene3D" id="1.10.10.10">
    <property type="entry name" value="Winged helix-like DNA-binding domain superfamily/Winged helix DNA-binding domain"/>
    <property type="match status" value="1"/>
</dbReference>
<dbReference type="GO" id="GO:0034618">
    <property type="term" value="F:arginine binding"/>
    <property type="evidence" value="ECO:0007669"/>
    <property type="project" value="InterPro"/>
</dbReference>
<dbReference type="NCBIfam" id="TIGR01529">
    <property type="entry name" value="argR_whole"/>
    <property type="match status" value="1"/>
</dbReference>
<dbReference type="InterPro" id="IPR036251">
    <property type="entry name" value="Arg_repress_C_sf"/>
</dbReference>
<evidence type="ECO:0000256" key="2">
    <source>
        <dbReference type="ARBA" id="ARBA00005040"/>
    </source>
</evidence>
<dbReference type="InterPro" id="IPR020899">
    <property type="entry name" value="Arg_repress_C"/>
</dbReference>
<evidence type="ECO:0000256" key="9">
    <source>
        <dbReference type="HAMAP-Rule" id="MF_00173"/>
    </source>
</evidence>
<dbReference type="Pfam" id="PF01316">
    <property type="entry name" value="Arg_repressor"/>
    <property type="match status" value="1"/>
</dbReference>
<dbReference type="GO" id="GO:0003677">
    <property type="term" value="F:DNA binding"/>
    <property type="evidence" value="ECO:0007669"/>
    <property type="project" value="UniProtKB-KW"/>
</dbReference>
<dbReference type="GO" id="GO:0006526">
    <property type="term" value="P:L-arginine biosynthetic process"/>
    <property type="evidence" value="ECO:0007669"/>
    <property type="project" value="UniProtKB-UniPathway"/>
</dbReference>
<dbReference type="InterPro" id="IPR036388">
    <property type="entry name" value="WH-like_DNA-bd_sf"/>
</dbReference>
<dbReference type="GO" id="GO:0051259">
    <property type="term" value="P:protein complex oligomerization"/>
    <property type="evidence" value="ECO:0007669"/>
    <property type="project" value="InterPro"/>
</dbReference>
<keyword evidence="6 9" id="KW-0805">Transcription regulation</keyword>
<dbReference type="InterPro" id="IPR036390">
    <property type="entry name" value="WH_DNA-bd_sf"/>
</dbReference>
<dbReference type="AlphaFoldDB" id="A0A6J4M040"/>
<evidence type="ECO:0000256" key="5">
    <source>
        <dbReference type="ARBA" id="ARBA00022490"/>
    </source>
</evidence>
<keyword evidence="7 9" id="KW-0238">DNA-binding</keyword>
<keyword evidence="9" id="KW-0678">Repressor</keyword>
<organism evidence="12">
    <name type="scientific">uncultured Gemmatimonadota bacterium</name>
    <dbReference type="NCBI Taxonomy" id="203437"/>
    <lineage>
        <taxon>Bacteria</taxon>
        <taxon>Pseudomonadati</taxon>
        <taxon>Gemmatimonadota</taxon>
        <taxon>environmental samples</taxon>
    </lineage>
</organism>
<dbReference type="PRINTS" id="PR01467">
    <property type="entry name" value="ARGREPRESSOR"/>
</dbReference>
<reference evidence="12" key="1">
    <citation type="submission" date="2020-02" db="EMBL/GenBank/DDBJ databases">
        <authorList>
            <person name="Meier V. D."/>
        </authorList>
    </citation>
    <scope>NUCLEOTIDE SEQUENCE</scope>
    <source>
        <strain evidence="12">AVDCRST_MAG89</strain>
    </source>
</reference>
<accession>A0A6J4M040</accession>
<comment type="similarity">
    <text evidence="3 9">Belongs to the ArgR family.</text>
</comment>
<evidence type="ECO:0000256" key="3">
    <source>
        <dbReference type="ARBA" id="ARBA00008316"/>
    </source>
</evidence>
<comment type="subcellular location">
    <subcellularLocation>
        <location evidence="1 9">Cytoplasm</location>
    </subcellularLocation>
</comment>
<sequence>MKPQRHAAILELVRDRRVSSQEVLRELLSERGFEVAQATLSRDIRELGLVKVPDENGGSTYTLPPGVTDPTPPLARLLPSLYLGSDGVGNLLVVKTVVGGAQPIAVGIDWEEWPEVLGTVAGDDTILVILRDAGHLDAVVRRIEEIAGV</sequence>
<evidence type="ECO:0000259" key="10">
    <source>
        <dbReference type="Pfam" id="PF01316"/>
    </source>
</evidence>
<evidence type="ECO:0000256" key="4">
    <source>
        <dbReference type="ARBA" id="ARBA00021148"/>
    </source>
</evidence>
<dbReference type="GO" id="GO:1900079">
    <property type="term" value="P:regulation of arginine biosynthetic process"/>
    <property type="evidence" value="ECO:0007669"/>
    <property type="project" value="UniProtKB-UniRule"/>
</dbReference>
<gene>
    <name evidence="9" type="primary">argR</name>
    <name evidence="12" type="ORF">AVDCRST_MAG89-2830</name>
</gene>
<dbReference type="Gene3D" id="3.30.1360.40">
    <property type="match status" value="1"/>
</dbReference>
<dbReference type="InterPro" id="IPR020900">
    <property type="entry name" value="Arg_repress_DNA-bd"/>
</dbReference>